<sequence length="198" mass="22309">MNEKIVNTRKRGDTLIESIYDAAVKLIKEVGYANLTFQQIAKAAKTSRSVLYRRWANMFDLLMEIVDDRSSKALGGQLIDRIKNTGTLRGDLLNLLTIYQSIYAEIGPEILSAVLFEIGQGNSKVPEAEVDAEAKNILVMRKLLKNAKSRGEKIKEVSDITLTLPFNLIRMENLMYKNVDSNQIALFVDEILLPVFTV</sequence>
<evidence type="ECO:0000259" key="3">
    <source>
        <dbReference type="PROSITE" id="PS50977"/>
    </source>
</evidence>
<protein>
    <submittedName>
        <fullName evidence="4">TetR/AcrR family transcriptional regulator</fullName>
    </submittedName>
</protein>
<dbReference type="PROSITE" id="PS50977">
    <property type="entry name" value="HTH_TETR_2"/>
    <property type="match status" value="1"/>
</dbReference>
<dbReference type="InterPro" id="IPR050109">
    <property type="entry name" value="HTH-type_TetR-like_transc_reg"/>
</dbReference>
<dbReference type="InterPro" id="IPR009057">
    <property type="entry name" value="Homeodomain-like_sf"/>
</dbReference>
<evidence type="ECO:0000313" key="4">
    <source>
        <dbReference type="EMBL" id="MEY8001744.1"/>
    </source>
</evidence>
<dbReference type="PANTHER" id="PTHR30055">
    <property type="entry name" value="HTH-TYPE TRANSCRIPTIONAL REGULATOR RUTR"/>
    <property type="match status" value="1"/>
</dbReference>
<organism evidence="4 5">
    <name type="scientific">Clostridium moutaii</name>
    <dbReference type="NCBI Taxonomy" id="3240932"/>
    <lineage>
        <taxon>Bacteria</taxon>
        <taxon>Bacillati</taxon>
        <taxon>Bacillota</taxon>
        <taxon>Clostridia</taxon>
        <taxon>Eubacteriales</taxon>
        <taxon>Clostridiaceae</taxon>
        <taxon>Clostridium</taxon>
    </lineage>
</organism>
<dbReference type="Pfam" id="PF00440">
    <property type="entry name" value="TetR_N"/>
    <property type="match status" value="1"/>
</dbReference>
<dbReference type="SUPFAM" id="SSF46689">
    <property type="entry name" value="Homeodomain-like"/>
    <property type="match status" value="1"/>
</dbReference>
<comment type="caution">
    <text evidence="4">The sequence shown here is derived from an EMBL/GenBank/DDBJ whole genome shotgun (WGS) entry which is preliminary data.</text>
</comment>
<dbReference type="Proteomes" id="UP001564657">
    <property type="component" value="Unassembled WGS sequence"/>
</dbReference>
<dbReference type="Gene3D" id="1.10.357.10">
    <property type="entry name" value="Tetracycline Repressor, domain 2"/>
    <property type="match status" value="1"/>
</dbReference>
<keyword evidence="5" id="KW-1185">Reference proteome</keyword>
<dbReference type="InterPro" id="IPR001647">
    <property type="entry name" value="HTH_TetR"/>
</dbReference>
<proteinExistence type="predicted"/>
<feature type="DNA-binding region" description="H-T-H motif" evidence="2">
    <location>
        <begin position="36"/>
        <end position="55"/>
    </location>
</feature>
<dbReference type="RefSeq" id="WP_369705637.1">
    <property type="nucleotide sequence ID" value="NZ_JBGEWD010000024.1"/>
</dbReference>
<dbReference type="PANTHER" id="PTHR30055:SF148">
    <property type="entry name" value="TETR-FAMILY TRANSCRIPTIONAL REGULATOR"/>
    <property type="match status" value="1"/>
</dbReference>
<name>A0ABV4BSI0_9CLOT</name>
<keyword evidence="1 2" id="KW-0238">DNA-binding</keyword>
<evidence type="ECO:0000256" key="1">
    <source>
        <dbReference type="ARBA" id="ARBA00023125"/>
    </source>
</evidence>
<gene>
    <name evidence="4" type="ORF">AB8U03_16375</name>
</gene>
<feature type="domain" description="HTH tetR-type" evidence="3">
    <location>
        <begin position="13"/>
        <end position="73"/>
    </location>
</feature>
<reference evidence="4 5" key="1">
    <citation type="submission" date="2024-08" db="EMBL/GenBank/DDBJ databases">
        <title>Clostridium lapicellarii sp. nov., and Clostridium renhuaiense sp. nov., two species isolated from the mud in a fermentation cellar used for producing sauce-flavour Chinese liquors.</title>
        <authorList>
            <person name="Yang F."/>
            <person name="Wang H."/>
            <person name="Chen L.Q."/>
            <person name="Zhou N."/>
            <person name="Lu J.J."/>
            <person name="Pu X.X."/>
            <person name="Wan B."/>
            <person name="Wang L."/>
            <person name="Liu S.J."/>
        </authorList>
    </citation>
    <scope>NUCLEOTIDE SEQUENCE [LARGE SCALE GENOMIC DNA]</scope>
    <source>
        <strain evidence="4 5">MT-5</strain>
    </source>
</reference>
<accession>A0ABV4BSI0</accession>
<dbReference type="EMBL" id="JBGEWD010000024">
    <property type="protein sequence ID" value="MEY8001744.1"/>
    <property type="molecule type" value="Genomic_DNA"/>
</dbReference>
<evidence type="ECO:0000313" key="5">
    <source>
        <dbReference type="Proteomes" id="UP001564657"/>
    </source>
</evidence>
<evidence type="ECO:0000256" key="2">
    <source>
        <dbReference type="PROSITE-ProRule" id="PRU00335"/>
    </source>
</evidence>